<proteinExistence type="predicted"/>
<dbReference type="EMBL" id="CAJVQB010001852">
    <property type="protein sequence ID" value="CAG8553198.1"/>
    <property type="molecule type" value="Genomic_DNA"/>
</dbReference>
<evidence type="ECO:0000313" key="1">
    <source>
        <dbReference type="EMBL" id="CAG8553198.1"/>
    </source>
</evidence>
<name>A0ABN7UEQ0_GIGMA</name>
<dbReference type="Proteomes" id="UP000789901">
    <property type="component" value="Unassembled WGS sequence"/>
</dbReference>
<keyword evidence="2" id="KW-1185">Reference proteome</keyword>
<evidence type="ECO:0000313" key="2">
    <source>
        <dbReference type="Proteomes" id="UP000789901"/>
    </source>
</evidence>
<gene>
    <name evidence="1" type="ORF">GMARGA_LOCUS4655</name>
</gene>
<accession>A0ABN7UEQ0</accession>
<organism evidence="1 2">
    <name type="scientific">Gigaspora margarita</name>
    <dbReference type="NCBI Taxonomy" id="4874"/>
    <lineage>
        <taxon>Eukaryota</taxon>
        <taxon>Fungi</taxon>
        <taxon>Fungi incertae sedis</taxon>
        <taxon>Mucoromycota</taxon>
        <taxon>Glomeromycotina</taxon>
        <taxon>Glomeromycetes</taxon>
        <taxon>Diversisporales</taxon>
        <taxon>Gigasporaceae</taxon>
        <taxon>Gigaspora</taxon>
    </lineage>
</organism>
<feature type="non-terminal residue" evidence="1">
    <location>
        <position position="1"/>
    </location>
</feature>
<comment type="caution">
    <text evidence="1">The sequence shown here is derived from an EMBL/GenBank/DDBJ whole genome shotgun (WGS) entry which is preliminary data.</text>
</comment>
<reference evidence="1 2" key="1">
    <citation type="submission" date="2021-06" db="EMBL/GenBank/DDBJ databases">
        <authorList>
            <person name="Kallberg Y."/>
            <person name="Tangrot J."/>
            <person name="Rosling A."/>
        </authorList>
    </citation>
    <scope>NUCLEOTIDE SEQUENCE [LARGE SCALE GENOMIC DNA]</scope>
    <source>
        <strain evidence="1 2">120-4 pot B 10/14</strain>
    </source>
</reference>
<sequence>IGIYSSSLAYSTIRNLPVARTTFPSSNHGRLNSSGNHDYKILLKEFFGAIILSSIVFA</sequence>
<protein>
    <submittedName>
        <fullName evidence="1">5109_t:CDS:1</fullName>
    </submittedName>
</protein>